<evidence type="ECO:0000313" key="3">
    <source>
        <dbReference type="Proteomes" id="UP000285750"/>
    </source>
</evidence>
<dbReference type="Proteomes" id="UP000285750">
    <property type="component" value="Unassembled WGS sequence"/>
</dbReference>
<reference evidence="2 3" key="1">
    <citation type="submission" date="2018-08" db="EMBL/GenBank/DDBJ databases">
        <title>A genome reference for cultivated species of the human gut microbiota.</title>
        <authorList>
            <person name="Zou Y."/>
            <person name="Xue W."/>
            <person name="Luo G."/>
        </authorList>
    </citation>
    <scope>NUCLEOTIDE SEQUENCE [LARGE SCALE GENOMIC DNA]</scope>
    <source>
        <strain evidence="2 3">AF24-16AC</strain>
    </source>
</reference>
<comment type="caution">
    <text evidence="2">The sequence shown here is derived from an EMBL/GenBank/DDBJ whole genome shotgun (WGS) entry which is preliminary data.</text>
</comment>
<evidence type="ECO:0008006" key="4">
    <source>
        <dbReference type="Google" id="ProtNLM"/>
    </source>
</evidence>
<keyword evidence="1" id="KW-1133">Transmembrane helix</keyword>
<feature type="transmembrane region" description="Helical" evidence="1">
    <location>
        <begin position="6"/>
        <end position="31"/>
    </location>
</feature>
<organism evidence="2 3">
    <name type="scientific">Phocaeicola plebeius</name>
    <dbReference type="NCBI Taxonomy" id="310297"/>
    <lineage>
        <taxon>Bacteria</taxon>
        <taxon>Pseudomonadati</taxon>
        <taxon>Bacteroidota</taxon>
        <taxon>Bacteroidia</taxon>
        <taxon>Bacteroidales</taxon>
        <taxon>Bacteroidaceae</taxon>
        <taxon>Phocaeicola</taxon>
    </lineage>
</organism>
<evidence type="ECO:0000313" key="2">
    <source>
        <dbReference type="EMBL" id="RGS10695.1"/>
    </source>
</evidence>
<evidence type="ECO:0000256" key="1">
    <source>
        <dbReference type="SAM" id="Phobius"/>
    </source>
</evidence>
<dbReference type="AlphaFoldDB" id="A0A412HB84"/>
<keyword evidence="1" id="KW-0812">Transmembrane</keyword>
<name>A0A412HB84_9BACT</name>
<accession>A0A412HB84</accession>
<proteinExistence type="predicted"/>
<sequence>MVNMEAVLLTIALLYMIWSVAVLVFDADIWLKNKLKADKPKYEAKESPPPRGDDFIVKHTYTVSPKTDSMEQVKPKEDGETVKENEVTFEDDKLPKNSARIPDDKLDEAFTDTRIEDVGVELDDSEEEPTVEQASGNSFEEIDKAVETATKPNVTNEECVHAGKVFSEMEGNELFNMIAERSKIIKRRIDALMELHMSNISSDKPMSGKSTKVIKKKKLVVPEDFKDFNIRDFV</sequence>
<dbReference type="EMBL" id="QRUY01000001">
    <property type="protein sequence ID" value="RGS10695.1"/>
    <property type="molecule type" value="Genomic_DNA"/>
</dbReference>
<protein>
    <recommendedName>
        <fullName evidence="4">Conjugal transfer protein TraD</fullName>
    </recommendedName>
</protein>
<gene>
    <name evidence="2" type="ORF">DWY14_00745</name>
</gene>
<keyword evidence="1" id="KW-0472">Membrane</keyword>